<dbReference type="InterPro" id="IPR004546">
    <property type="entry name" value="Restrct_endonuc_T1M"/>
</dbReference>
<dbReference type="Gene3D" id="3.40.50.150">
    <property type="entry name" value="Vaccinia Virus protein VP39"/>
    <property type="match status" value="1"/>
</dbReference>
<evidence type="ECO:0000256" key="2">
    <source>
        <dbReference type="ARBA" id="ARBA00011900"/>
    </source>
</evidence>
<organism evidence="11">
    <name type="scientific">bacterium 19GA11TI05</name>
    <dbReference type="NCBI Taxonomy" id="2920688"/>
    <lineage>
        <taxon>Bacteria</taxon>
    </lineage>
</organism>
<comment type="similarity">
    <text evidence="1">Belongs to the N(4)/N(6)-methyltransferase family.</text>
</comment>
<evidence type="ECO:0000256" key="5">
    <source>
        <dbReference type="ARBA" id="ARBA00022691"/>
    </source>
</evidence>
<evidence type="ECO:0000256" key="6">
    <source>
        <dbReference type="ARBA" id="ARBA00022747"/>
    </source>
</evidence>
<dbReference type="GO" id="GO:0009307">
    <property type="term" value="P:DNA restriction-modification system"/>
    <property type="evidence" value="ECO:0007669"/>
    <property type="project" value="UniProtKB-KW"/>
</dbReference>
<evidence type="ECO:0000259" key="9">
    <source>
        <dbReference type="Pfam" id="PF02384"/>
    </source>
</evidence>
<dbReference type="Pfam" id="PF12161">
    <property type="entry name" value="HsdM_N"/>
    <property type="match status" value="1"/>
</dbReference>
<dbReference type="GO" id="GO:0008170">
    <property type="term" value="F:N-methyltransferase activity"/>
    <property type="evidence" value="ECO:0007669"/>
    <property type="project" value="InterPro"/>
</dbReference>
<dbReference type="InterPro" id="IPR029063">
    <property type="entry name" value="SAM-dependent_MTases_sf"/>
</dbReference>
<dbReference type="Gene3D" id="1.20.1260.30">
    <property type="match status" value="1"/>
</dbReference>
<dbReference type="AlphaFoldDB" id="A0AAU6TVP9"/>
<evidence type="ECO:0000256" key="4">
    <source>
        <dbReference type="ARBA" id="ARBA00022679"/>
    </source>
</evidence>
<feature type="domain" description="N6 adenine-specific DNA methyltransferase N-terminal" evidence="10">
    <location>
        <begin position="10"/>
        <end position="157"/>
    </location>
</feature>
<dbReference type="SUPFAM" id="SSF53335">
    <property type="entry name" value="S-adenosyl-L-methionine-dependent methyltransferases"/>
    <property type="match status" value="1"/>
</dbReference>
<dbReference type="REBASE" id="848487">
    <property type="entry name" value="M.BspI05ORF1685P"/>
</dbReference>
<evidence type="ECO:0000256" key="3">
    <source>
        <dbReference type="ARBA" id="ARBA00022603"/>
    </source>
</evidence>
<dbReference type="PRINTS" id="PR00507">
    <property type="entry name" value="N12N6MTFRASE"/>
</dbReference>
<evidence type="ECO:0000313" key="11">
    <source>
        <dbReference type="EMBL" id="XAG65792.1"/>
    </source>
</evidence>
<dbReference type="InterPro" id="IPR003356">
    <property type="entry name" value="DNA_methylase_A-5"/>
</dbReference>
<keyword evidence="4 11" id="KW-0808">Transferase</keyword>
<evidence type="ECO:0000259" key="10">
    <source>
        <dbReference type="Pfam" id="PF12161"/>
    </source>
</evidence>
<feature type="domain" description="DNA methylase adenine-specific" evidence="9">
    <location>
        <begin position="171"/>
        <end position="479"/>
    </location>
</feature>
<evidence type="ECO:0000256" key="8">
    <source>
        <dbReference type="SAM" id="Coils"/>
    </source>
</evidence>
<feature type="coiled-coil region" evidence="8">
    <location>
        <begin position="483"/>
        <end position="517"/>
    </location>
</feature>
<sequence>MTSLQQRAELHRQIWQIANDVRGSVDGWDFKQYVLGALFYRFISENFVSYIEAGDDCIRYAALDDGIITDGIKDDAVRTKGYFIYPSQLFCNVAAKANTNDRLNADLNSIFVAIESSASGYPSEPDIKGLFADFDTTSNRLGNTVKDKNSRLAAVLKGVEGLKLGNFAEHQIDLFGDAYEFLISNYAANAGKSGGEFFTPQHVSKLIAQLALHGQKQVNKIYDPAAGSGSLLLQAKKHFDNHIIEDGFFGQEINHTTFNLARMNMFLHNINYDKFDIRLGNTLLAPEFKDEKPFDAIVSNPPYSVKWVGSDDPTLINDDRFAPAGVLAPKSKADFAFVLHALNYLSARGRAAIVCFPGIFYRGGAEQKIRQYLVDNNYVETVISLAPNLFFGTTIAVNILVLSKHKTDTNVQFIDASGLFKKETNNNILTDDHIADIMRVFDSKADTDYLAKSVPAEAVAANDYNLSVSSYVEAKDTREVINITELNAELKTTVAKIDQLRKEIDTIVAEIEGNEAQL</sequence>
<name>A0AAU6TVP9_UNCXX</name>
<dbReference type="InterPro" id="IPR002052">
    <property type="entry name" value="DNA_methylase_N6_adenine_CS"/>
</dbReference>
<dbReference type="Pfam" id="PF02384">
    <property type="entry name" value="N6_Mtase"/>
    <property type="match status" value="1"/>
</dbReference>
<reference evidence="11" key="1">
    <citation type="submission" date="2022-03" db="EMBL/GenBank/DDBJ databases">
        <title>Sea Food Isolates.</title>
        <authorList>
            <person name="Li c."/>
        </authorList>
    </citation>
    <scope>NUCLEOTIDE SEQUENCE</scope>
    <source>
        <strain evidence="11">19GA11TI05</strain>
    </source>
</reference>
<keyword evidence="5" id="KW-0949">S-adenosyl-L-methionine</keyword>
<proteinExistence type="inferred from homology"/>
<protein>
    <recommendedName>
        <fullName evidence="2">site-specific DNA-methyltransferase (adenine-specific)</fullName>
        <ecNumber evidence="2">2.1.1.72</ecNumber>
    </recommendedName>
</protein>
<gene>
    <name evidence="11" type="ORF">MRM81_01685</name>
</gene>
<dbReference type="PROSITE" id="PS00092">
    <property type="entry name" value="N6_MTASE"/>
    <property type="match status" value="1"/>
</dbReference>
<dbReference type="GO" id="GO:0003677">
    <property type="term" value="F:DNA binding"/>
    <property type="evidence" value="ECO:0007669"/>
    <property type="project" value="InterPro"/>
</dbReference>
<accession>A0AAU6TVP9</accession>
<evidence type="ECO:0000256" key="7">
    <source>
        <dbReference type="ARBA" id="ARBA00047942"/>
    </source>
</evidence>
<dbReference type="InterPro" id="IPR022749">
    <property type="entry name" value="D12N6_MeTrfase_N"/>
</dbReference>
<keyword evidence="8" id="KW-0175">Coiled coil</keyword>
<dbReference type="PANTHER" id="PTHR42933:SF1">
    <property type="entry name" value="SITE-SPECIFIC DNA-METHYLTRANSFERASE (ADENINE-SPECIFIC)"/>
    <property type="match status" value="1"/>
</dbReference>
<dbReference type="NCBIfam" id="TIGR00497">
    <property type="entry name" value="hsdM"/>
    <property type="match status" value="1"/>
</dbReference>
<dbReference type="GO" id="GO:0009007">
    <property type="term" value="F:site-specific DNA-methyltransferase (adenine-specific) activity"/>
    <property type="evidence" value="ECO:0007669"/>
    <property type="project" value="UniProtKB-EC"/>
</dbReference>
<dbReference type="InterPro" id="IPR051537">
    <property type="entry name" value="DNA_Adenine_Mtase"/>
</dbReference>
<keyword evidence="6" id="KW-0680">Restriction system</keyword>
<dbReference type="EMBL" id="CP095362">
    <property type="protein sequence ID" value="XAG65792.1"/>
    <property type="molecule type" value="Genomic_DNA"/>
</dbReference>
<dbReference type="CDD" id="cd02440">
    <property type="entry name" value="AdoMet_MTases"/>
    <property type="match status" value="1"/>
</dbReference>
<dbReference type="InterPro" id="IPR038333">
    <property type="entry name" value="T1MK-like_N_sf"/>
</dbReference>
<keyword evidence="3 11" id="KW-0489">Methyltransferase</keyword>
<dbReference type="PANTHER" id="PTHR42933">
    <property type="entry name" value="SLR6095 PROTEIN"/>
    <property type="match status" value="1"/>
</dbReference>
<dbReference type="GO" id="GO:0032259">
    <property type="term" value="P:methylation"/>
    <property type="evidence" value="ECO:0007669"/>
    <property type="project" value="UniProtKB-KW"/>
</dbReference>
<comment type="catalytic activity">
    <reaction evidence="7">
        <text>a 2'-deoxyadenosine in DNA + S-adenosyl-L-methionine = an N(6)-methyl-2'-deoxyadenosine in DNA + S-adenosyl-L-homocysteine + H(+)</text>
        <dbReference type="Rhea" id="RHEA:15197"/>
        <dbReference type="Rhea" id="RHEA-COMP:12418"/>
        <dbReference type="Rhea" id="RHEA-COMP:12419"/>
        <dbReference type="ChEBI" id="CHEBI:15378"/>
        <dbReference type="ChEBI" id="CHEBI:57856"/>
        <dbReference type="ChEBI" id="CHEBI:59789"/>
        <dbReference type="ChEBI" id="CHEBI:90615"/>
        <dbReference type="ChEBI" id="CHEBI:90616"/>
        <dbReference type="EC" id="2.1.1.72"/>
    </reaction>
</comment>
<evidence type="ECO:0000256" key="1">
    <source>
        <dbReference type="ARBA" id="ARBA00006594"/>
    </source>
</evidence>
<dbReference type="EC" id="2.1.1.72" evidence="2"/>